<dbReference type="AlphaFoldDB" id="A0A6A6IST7"/>
<feature type="compositionally biased region" description="Basic and acidic residues" evidence="2">
    <location>
        <begin position="416"/>
        <end position="426"/>
    </location>
</feature>
<dbReference type="PROSITE" id="PS50157">
    <property type="entry name" value="ZINC_FINGER_C2H2_2"/>
    <property type="match status" value="1"/>
</dbReference>
<dbReference type="InterPro" id="IPR013087">
    <property type="entry name" value="Znf_C2H2_type"/>
</dbReference>
<feature type="compositionally biased region" description="Basic residues" evidence="2">
    <location>
        <begin position="340"/>
        <end position="350"/>
    </location>
</feature>
<feature type="compositionally biased region" description="Basic residues" evidence="2">
    <location>
        <begin position="757"/>
        <end position="769"/>
    </location>
</feature>
<dbReference type="Gene3D" id="1.10.20.10">
    <property type="entry name" value="Histone, subunit A"/>
    <property type="match status" value="1"/>
</dbReference>
<reference evidence="4" key="1">
    <citation type="journal article" date="2020" name="Stud. Mycol.">
        <title>101 Dothideomycetes genomes: a test case for predicting lifestyles and emergence of pathogens.</title>
        <authorList>
            <person name="Haridas S."/>
            <person name="Albert R."/>
            <person name="Binder M."/>
            <person name="Bloem J."/>
            <person name="Labutti K."/>
            <person name="Salamov A."/>
            <person name="Andreopoulos B."/>
            <person name="Baker S."/>
            <person name="Barry K."/>
            <person name="Bills G."/>
            <person name="Bluhm B."/>
            <person name="Cannon C."/>
            <person name="Castanera R."/>
            <person name="Culley D."/>
            <person name="Daum C."/>
            <person name="Ezra D."/>
            <person name="Gonzalez J."/>
            <person name="Henrissat B."/>
            <person name="Kuo A."/>
            <person name="Liang C."/>
            <person name="Lipzen A."/>
            <person name="Lutzoni F."/>
            <person name="Magnuson J."/>
            <person name="Mondo S."/>
            <person name="Nolan M."/>
            <person name="Ohm R."/>
            <person name="Pangilinan J."/>
            <person name="Park H.-J."/>
            <person name="Ramirez L."/>
            <person name="Alfaro M."/>
            <person name="Sun H."/>
            <person name="Tritt A."/>
            <person name="Yoshinaga Y."/>
            <person name="Zwiers L.-H."/>
            <person name="Turgeon B."/>
            <person name="Goodwin S."/>
            <person name="Spatafora J."/>
            <person name="Crous P."/>
            <person name="Grigoriev I."/>
        </authorList>
    </citation>
    <scope>NUCLEOTIDE SEQUENCE</scope>
    <source>
        <strain evidence="4">CBS 122368</strain>
    </source>
</reference>
<dbReference type="GO" id="GO:0005634">
    <property type="term" value="C:nucleus"/>
    <property type="evidence" value="ECO:0007669"/>
    <property type="project" value="InterPro"/>
</dbReference>
<feature type="region of interest" description="Disordered" evidence="2">
    <location>
        <begin position="689"/>
        <end position="784"/>
    </location>
</feature>
<evidence type="ECO:0000313" key="4">
    <source>
        <dbReference type="EMBL" id="KAF2253157.1"/>
    </source>
</evidence>
<feature type="domain" description="C2H2-type" evidence="3">
    <location>
        <begin position="631"/>
        <end position="662"/>
    </location>
</feature>
<keyword evidence="1" id="KW-0862">Zinc</keyword>
<dbReference type="Proteomes" id="UP000800094">
    <property type="component" value="Unassembled WGS sequence"/>
</dbReference>
<dbReference type="GeneID" id="54581423"/>
<dbReference type="InterPro" id="IPR009072">
    <property type="entry name" value="Histone-fold"/>
</dbReference>
<feature type="compositionally biased region" description="Acidic residues" evidence="2">
    <location>
        <begin position="99"/>
        <end position="108"/>
    </location>
</feature>
<feature type="compositionally biased region" description="Low complexity" evidence="2">
    <location>
        <begin position="304"/>
        <end position="317"/>
    </location>
</feature>
<feature type="compositionally biased region" description="Acidic residues" evidence="2">
    <location>
        <begin position="774"/>
        <end position="784"/>
    </location>
</feature>
<dbReference type="InterPro" id="IPR018465">
    <property type="entry name" value="Scm3/HJURP"/>
</dbReference>
<evidence type="ECO:0000313" key="5">
    <source>
        <dbReference type="Proteomes" id="UP000800094"/>
    </source>
</evidence>
<feature type="compositionally biased region" description="Polar residues" evidence="2">
    <location>
        <begin position="712"/>
        <end position="725"/>
    </location>
</feature>
<dbReference type="GO" id="GO:0042393">
    <property type="term" value="F:histone binding"/>
    <property type="evidence" value="ECO:0007669"/>
    <property type="project" value="InterPro"/>
</dbReference>
<feature type="region of interest" description="Disordered" evidence="2">
    <location>
        <begin position="255"/>
        <end position="350"/>
    </location>
</feature>
<keyword evidence="1" id="KW-0479">Metal-binding</keyword>
<feature type="compositionally biased region" description="Basic and acidic residues" evidence="2">
    <location>
        <begin position="318"/>
        <end position="329"/>
    </location>
</feature>
<dbReference type="GO" id="GO:0008270">
    <property type="term" value="F:zinc ion binding"/>
    <property type="evidence" value="ECO:0007669"/>
    <property type="project" value="UniProtKB-KW"/>
</dbReference>
<evidence type="ECO:0000256" key="1">
    <source>
        <dbReference type="PROSITE-ProRule" id="PRU00042"/>
    </source>
</evidence>
<evidence type="ECO:0000256" key="2">
    <source>
        <dbReference type="SAM" id="MobiDB-lite"/>
    </source>
</evidence>
<dbReference type="RefSeq" id="XP_033688161.1">
    <property type="nucleotide sequence ID" value="XM_033828093.1"/>
</dbReference>
<protein>
    <recommendedName>
        <fullName evidence="3">C2H2-type domain-containing protein</fullName>
    </recommendedName>
</protein>
<feature type="region of interest" description="Disordered" evidence="2">
    <location>
        <begin position="412"/>
        <end position="474"/>
    </location>
</feature>
<sequence length="784" mass="86044">MEPPAKRLRILQSVEVDESNPDYIAAKEKEKARLKSRFESIFSKFEAIPAAMSDEISMRTGEIVVDRGHYRRLNREYKQRHGRRATQLLDDLMADELPEVSDEEDGSGEDAKDELAPSQSPEPRNRKQEEDDDGQAGTTALQCHRLVHLPPSDTPMSMHPQRHPQPIVANPASHAVDLTQLVQFPQTPAGQQAQTAFVAQITQAVQQAVTPIVSNLLANGVNFQLPASNDLPGPITPALAGGKIAPFTDPNSFSPALSATGSRHVHPYSSPISVSIRRPKPRSFSSRNAPIEPIPRKCIEDEAATTTETPISSPIPELSKERDAHERADIASVDQSQAKPRARSTQKRRGKYLFTEADDAYIVEQRRVHNTPWKEIKASRAKWRDWPTTSLCNRWQFHLKSKECPAHGSIVDAESDERAPEGKDTQYNDLTSGPRETGTQKLKFPSVKSLESLTTSPHLPTPSSLENHDADDAHEEQPHIVAQNIENMLASGAHFDDDERELLSLAGADEPVEGTPIGGGSGEFEDPTYFPAADEAILPSVETETPPEGDAKAEADFPVDEDAQNKRPFTLPIVEHETSIPTETVTPARQNLAGAFSTSAKKRKPRPKLINFQVGSESEDDLDLIDVDSSFICNTCQKPFRTSKALERHQWNPNIMHSGVDLAANSASSSLAEPVPTQDDELLAPATPAIKRESLTPPRNLLSAPAFRTPRSAPQPSALQSSGGPSASKLGRSAFLKKVKQSWAKNGRKSAIAPKTLTKRSSFHTVPRKRAWEAEEDSADDLAL</sequence>
<dbReference type="OrthoDB" id="2420608at2759"/>
<keyword evidence="1" id="KW-0863">Zinc-finger</keyword>
<name>A0A6A6IST7_9PLEO</name>
<proteinExistence type="predicted"/>
<evidence type="ECO:0000259" key="3">
    <source>
        <dbReference type="PROSITE" id="PS50157"/>
    </source>
</evidence>
<keyword evidence="5" id="KW-1185">Reference proteome</keyword>
<accession>A0A6A6IST7</accession>
<dbReference type="Pfam" id="PF10384">
    <property type="entry name" value="Scm3"/>
    <property type="match status" value="1"/>
</dbReference>
<organism evidence="4 5">
    <name type="scientific">Trematosphaeria pertusa</name>
    <dbReference type="NCBI Taxonomy" id="390896"/>
    <lineage>
        <taxon>Eukaryota</taxon>
        <taxon>Fungi</taxon>
        <taxon>Dikarya</taxon>
        <taxon>Ascomycota</taxon>
        <taxon>Pezizomycotina</taxon>
        <taxon>Dothideomycetes</taxon>
        <taxon>Pleosporomycetidae</taxon>
        <taxon>Pleosporales</taxon>
        <taxon>Massarineae</taxon>
        <taxon>Trematosphaeriaceae</taxon>
        <taxon>Trematosphaeria</taxon>
    </lineage>
</organism>
<feature type="compositionally biased region" description="Polar residues" evidence="2">
    <location>
        <begin position="449"/>
        <end position="465"/>
    </location>
</feature>
<gene>
    <name evidence="4" type="ORF">BU26DRAFT_515534</name>
</gene>
<feature type="region of interest" description="Disordered" evidence="2">
    <location>
        <begin position="99"/>
        <end position="137"/>
    </location>
</feature>
<dbReference type="EMBL" id="ML987191">
    <property type="protein sequence ID" value="KAF2253157.1"/>
    <property type="molecule type" value="Genomic_DNA"/>
</dbReference>
<dbReference type="GO" id="GO:0046982">
    <property type="term" value="F:protein heterodimerization activity"/>
    <property type="evidence" value="ECO:0007669"/>
    <property type="project" value="InterPro"/>
</dbReference>